<protein>
    <submittedName>
        <fullName evidence="1">Uncharacterized protein</fullName>
    </submittedName>
</protein>
<sequence length="138" mass="15815">MNASEIRIMETHEIAFPFVKESYSGPMDGVVVDDADTWRPGTRREWSSGGDAYYQDVEEWWAADGHGKMVLQVVGRFKPGKYPERTFYLRSFIDPTGRQFGKDKLRVISSAAFKRMLKGYRHEYMIDGDLHPNGGSTQ</sequence>
<evidence type="ECO:0000313" key="1">
    <source>
        <dbReference type="EMBL" id="MDO1531910.1"/>
    </source>
</evidence>
<evidence type="ECO:0000313" key="2">
    <source>
        <dbReference type="Proteomes" id="UP001169027"/>
    </source>
</evidence>
<name>A0ABT8RZ10_9BURK</name>
<dbReference type="EMBL" id="JAUKVY010000003">
    <property type="protein sequence ID" value="MDO1531910.1"/>
    <property type="molecule type" value="Genomic_DNA"/>
</dbReference>
<accession>A0ABT8RZ10</accession>
<dbReference type="RefSeq" id="WP_301805560.1">
    <property type="nucleotide sequence ID" value="NZ_JAUJZH010000003.1"/>
</dbReference>
<reference evidence="1" key="1">
    <citation type="submission" date="2023-06" db="EMBL/GenBank/DDBJ databases">
        <authorList>
            <person name="Jiang Y."/>
            <person name="Liu Q."/>
        </authorList>
    </citation>
    <scope>NUCLEOTIDE SEQUENCE</scope>
    <source>
        <strain evidence="1">CGMCC 1.12090</strain>
    </source>
</reference>
<proteinExistence type="predicted"/>
<keyword evidence="2" id="KW-1185">Reference proteome</keyword>
<comment type="caution">
    <text evidence="1">The sequence shown here is derived from an EMBL/GenBank/DDBJ whole genome shotgun (WGS) entry which is preliminary data.</text>
</comment>
<dbReference type="Proteomes" id="UP001169027">
    <property type="component" value="Unassembled WGS sequence"/>
</dbReference>
<gene>
    <name evidence="1" type="ORF">Q2T77_06395</name>
</gene>
<organism evidence="1 2">
    <name type="scientific">Variovorax ginsengisoli</name>
    <dbReference type="NCBI Taxonomy" id="363844"/>
    <lineage>
        <taxon>Bacteria</taxon>
        <taxon>Pseudomonadati</taxon>
        <taxon>Pseudomonadota</taxon>
        <taxon>Betaproteobacteria</taxon>
        <taxon>Burkholderiales</taxon>
        <taxon>Comamonadaceae</taxon>
        <taxon>Variovorax</taxon>
    </lineage>
</organism>